<protein>
    <recommendedName>
        <fullName evidence="3">Lipoprotein</fullName>
    </recommendedName>
</protein>
<accession>A0A2T0U0R3</accession>
<keyword evidence="2" id="KW-1185">Reference proteome</keyword>
<evidence type="ECO:0008006" key="3">
    <source>
        <dbReference type="Google" id="ProtNLM"/>
    </source>
</evidence>
<evidence type="ECO:0000313" key="1">
    <source>
        <dbReference type="EMBL" id="PRY51492.1"/>
    </source>
</evidence>
<proteinExistence type="predicted"/>
<gene>
    <name evidence="1" type="ORF">B0I27_10777</name>
</gene>
<evidence type="ECO:0000313" key="2">
    <source>
        <dbReference type="Proteomes" id="UP000238034"/>
    </source>
</evidence>
<sequence length="135" mass="15034">MRKYILLLLISVAAFSSCKKEEQEQQATGALKLNFDGGDYKVQVYKLSSEGGPQYKTVTIESGKQVYAEPLELIESKGQASFSGSANLGVTYMMDVQKAKSTTLKVDAYLNDEGIKSWSINQETNREILYLYVPD</sequence>
<reference evidence="1 2" key="1">
    <citation type="submission" date="2018-03" db="EMBL/GenBank/DDBJ databases">
        <title>Genomic Encyclopedia of Type Strains, Phase III (KMG-III): the genomes of soil and plant-associated and newly described type strains.</title>
        <authorList>
            <person name="Whitman W."/>
        </authorList>
    </citation>
    <scope>NUCLEOTIDE SEQUENCE [LARGE SCALE GENOMIC DNA]</scope>
    <source>
        <strain evidence="1 2">CGMCC 1.9313</strain>
    </source>
</reference>
<name>A0A2T0U0R3_9SPHI</name>
<dbReference type="OrthoDB" id="978436at2"/>
<dbReference type="PROSITE" id="PS51257">
    <property type="entry name" value="PROKAR_LIPOPROTEIN"/>
    <property type="match status" value="1"/>
</dbReference>
<comment type="caution">
    <text evidence="1">The sequence shown here is derived from an EMBL/GenBank/DDBJ whole genome shotgun (WGS) entry which is preliminary data.</text>
</comment>
<dbReference type="EMBL" id="PVTH01000007">
    <property type="protein sequence ID" value="PRY51492.1"/>
    <property type="molecule type" value="Genomic_DNA"/>
</dbReference>
<dbReference type="Proteomes" id="UP000238034">
    <property type="component" value="Unassembled WGS sequence"/>
</dbReference>
<organism evidence="1 2">
    <name type="scientific">Arcticibacter pallidicorallinus</name>
    <dbReference type="NCBI Taxonomy" id="1259464"/>
    <lineage>
        <taxon>Bacteria</taxon>
        <taxon>Pseudomonadati</taxon>
        <taxon>Bacteroidota</taxon>
        <taxon>Sphingobacteriia</taxon>
        <taxon>Sphingobacteriales</taxon>
        <taxon>Sphingobacteriaceae</taxon>
        <taxon>Arcticibacter</taxon>
    </lineage>
</organism>
<dbReference type="RefSeq" id="WP_106293788.1">
    <property type="nucleotide sequence ID" value="NZ_PVTH01000007.1"/>
</dbReference>
<dbReference type="AlphaFoldDB" id="A0A2T0U0R3"/>